<dbReference type="GO" id="GO:0003690">
    <property type="term" value="F:double-stranded DNA binding"/>
    <property type="evidence" value="ECO:0007669"/>
    <property type="project" value="InterPro"/>
</dbReference>
<dbReference type="PANTHER" id="PTHR22639:SF3">
    <property type="entry name" value="ZINC FINGER CCHC DOMAIN-CONTAINING PROTEIN 3"/>
    <property type="match status" value="1"/>
</dbReference>
<keyword evidence="1" id="KW-0863">Zinc-finger</keyword>
<protein>
    <recommendedName>
        <fullName evidence="2">CCHC-type domain-containing protein</fullName>
    </recommendedName>
</protein>
<keyword evidence="1" id="KW-0862">Zinc</keyword>
<dbReference type="InterPro" id="IPR001878">
    <property type="entry name" value="Znf_CCHC"/>
</dbReference>
<keyword evidence="1" id="KW-0479">Metal-binding</keyword>
<proteinExistence type="predicted"/>
<reference evidence="4" key="1">
    <citation type="journal article" date="2017" name="bioRxiv">
        <title>Comparative analysis of the genomes of Stylophora pistillata and Acropora digitifera provides evidence for extensive differences between species of corals.</title>
        <authorList>
            <person name="Voolstra C.R."/>
            <person name="Li Y."/>
            <person name="Liew Y.J."/>
            <person name="Baumgarten S."/>
            <person name="Zoccola D."/>
            <person name="Flot J.-F."/>
            <person name="Tambutte S."/>
            <person name="Allemand D."/>
            <person name="Aranda M."/>
        </authorList>
    </citation>
    <scope>NUCLEOTIDE SEQUENCE [LARGE SCALE GENOMIC DNA]</scope>
</reference>
<feature type="domain" description="CCHC-type" evidence="2">
    <location>
        <begin position="135"/>
        <end position="150"/>
    </location>
</feature>
<dbReference type="SMART" id="SM00343">
    <property type="entry name" value="ZnF_C2HC"/>
    <property type="match status" value="2"/>
</dbReference>
<dbReference type="Proteomes" id="UP000225706">
    <property type="component" value="Unassembled WGS sequence"/>
</dbReference>
<dbReference type="GO" id="GO:0002218">
    <property type="term" value="P:activation of innate immune response"/>
    <property type="evidence" value="ECO:0007669"/>
    <property type="project" value="InterPro"/>
</dbReference>
<dbReference type="Gene3D" id="4.10.60.10">
    <property type="entry name" value="Zinc finger, CCHC-type"/>
    <property type="match status" value="1"/>
</dbReference>
<evidence type="ECO:0000313" key="4">
    <source>
        <dbReference type="Proteomes" id="UP000225706"/>
    </source>
</evidence>
<dbReference type="AlphaFoldDB" id="A0A2B4SCP2"/>
<organism evidence="3 4">
    <name type="scientific">Stylophora pistillata</name>
    <name type="common">Smooth cauliflower coral</name>
    <dbReference type="NCBI Taxonomy" id="50429"/>
    <lineage>
        <taxon>Eukaryota</taxon>
        <taxon>Metazoa</taxon>
        <taxon>Cnidaria</taxon>
        <taxon>Anthozoa</taxon>
        <taxon>Hexacorallia</taxon>
        <taxon>Scleractinia</taxon>
        <taxon>Astrocoeniina</taxon>
        <taxon>Pocilloporidae</taxon>
        <taxon>Stylophora</taxon>
    </lineage>
</organism>
<evidence type="ECO:0000256" key="1">
    <source>
        <dbReference type="PROSITE-ProRule" id="PRU00047"/>
    </source>
</evidence>
<gene>
    <name evidence="3" type="ORF">AWC38_SpisGene8177</name>
</gene>
<dbReference type="EMBL" id="LSMT01000110">
    <property type="protein sequence ID" value="PFX27146.1"/>
    <property type="molecule type" value="Genomic_DNA"/>
</dbReference>
<dbReference type="Pfam" id="PF00098">
    <property type="entry name" value="zf-CCHC"/>
    <property type="match status" value="1"/>
</dbReference>
<sequence>MVFLQRSIDIRCCDFPEGTSRATVIGYIDHYFKVESQSSVVAIQECPGGVARVTFAVGDNAAKAFFEEQASVVLGGVECEIVQPPPPPPMVSTVVVSWFPFEGSNPFGLWRGQPLRCDLCHKIGHKASSCPLKGKCFHCGQQGHLARKCPTPWGPQVSAASNEVAPSDAAAEDASGSAGTADTVLASGVTSAPVNIELVKENNVLGKDNNELVKENNELVNANNWAEIVESEMPDSNSNPVIEEVVAEGSSSVPASDDIEWTTVTRKRPGRRDIIAPTVSATSFESTSKKAVHPLPRGAVLAAKEMSVRSSKPPELKPAASNVNFLRQDPRFLHFTDDNLALVREFFLSTRQPEHKKRDWFLDPRFKGLNGSVFQLAYSAVSRNFSSNT</sequence>
<dbReference type="OrthoDB" id="5989407at2759"/>
<name>A0A2B4SCP2_STYPI</name>
<dbReference type="SUPFAM" id="SSF57756">
    <property type="entry name" value="Retrovirus zinc finger-like domains"/>
    <property type="match status" value="1"/>
</dbReference>
<dbReference type="InterPro" id="IPR042509">
    <property type="entry name" value="ZCCHC3"/>
</dbReference>
<comment type="caution">
    <text evidence="3">The sequence shown here is derived from an EMBL/GenBank/DDBJ whole genome shotgun (WGS) entry which is preliminary data.</text>
</comment>
<keyword evidence="4" id="KW-1185">Reference proteome</keyword>
<dbReference type="PANTHER" id="PTHR22639">
    <property type="entry name" value="GAG-RELATED PROTEIN"/>
    <property type="match status" value="1"/>
</dbReference>
<dbReference type="GO" id="GO:0003723">
    <property type="term" value="F:RNA binding"/>
    <property type="evidence" value="ECO:0007669"/>
    <property type="project" value="InterPro"/>
</dbReference>
<dbReference type="PROSITE" id="PS50158">
    <property type="entry name" value="ZF_CCHC"/>
    <property type="match status" value="1"/>
</dbReference>
<evidence type="ECO:0000259" key="2">
    <source>
        <dbReference type="PROSITE" id="PS50158"/>
    </source>
</evidence>
<evidence type="ECO:0000313" key="3">
    <source>
        <dbReference type="EMBL" id="PFX27146.1"/>
    </source>
</evidence>
<accession>A0A2B4SCP2</accession>
<dbReference type="InterPro" id="IPR036875">
    <property type="entry name" value="Znf_CCHC_sf"/>
</dbReference>
<dbReference type="GO" id="GO:0008270">
    <property type="term" value="F:zinc ion binding"/>
    <property type="evidence" value="ECO:0007669"/>
    <property type="project" value="UniProtKB-KW"/>
</dbReference>